<accession>A0A317X3U4</accession>
<dbReference type="Proteomes" id="UP000246702">
    <property type="component" value="Unassembled WGS sequence"/>
</dbReference>
<name>A0A317X3U4_9EURO</name>
<keyword evidence="6" id="KW-1185">Reference proteome</keyword>
<dbReference type="PROSITE" id="PS01172">
    <property type="entry name" value="RIBOSOMAL_L44E"/>
    <property type="match status" value="1"/>
</dbReference>
<protein>
    <submittedName>
        <fullName evidence="5">60S ribosomal protein L44</fullName>
    </submittedName>
</protein>
<dbReference type="PANTHER" id="PTHR10369">
    <property type="entry name" value="60S RIBOSOMAL PROTEIN L36A/L44"/>
    <property type="match status" value="1"/>
</dbReference>
<dbReference type="Gene3D" id="3.10.450.80">
    <property type="match status" value="1"/>
</dbReference>
<keyword evidence="2 4" id="KW-0689">Ribosomal protein</keyword>
<sequence length="393" mass="44915">MEKSAQEPNPFDQLIIECHDDPKQIQTRYETHRSNRNAQFKDKILGPDFKGWQTDEILRKLHTHAEADGQTRPFVDPRHNLTLYARPPQHIRNLVAEIQQDICDVAPSVWFTPLEQLHMTTLEIASCRPEPEIEGLVSRLQGHGVVMDLVDYLFHHRTRLVKPMVSYDATAMALTFVPAAGEGTTTTHNVKDDGYTYHHLRRDVSGKVTATGLQMKPRYIALSAHITIARFITQDGFVLENPNQGGGEVVDHARVAALVDRVEKINEKLREKYWFREDGVISMKGEWLVNVPKTRRTYCKSKECHKHTQHKVTQYKAGKASLFAQGKRRYDRKQSGYGGQTKPVFHKKAKTTKKIVLRLECTACKTKKQLSLKRCKHFELGGDKKTKGAALVF</sequence>
<dbReference type="GO" id="GO:0005840">
    <property type="term" value="C:ribosome"/>
    <property type="evidence" value="ECO:0007669"/>
    <property type="project" value="UniProtKB-KW"/>
</dbReference>
<comment type="similarity">
    <text evidence="1 4">Belongs to the eukaryotic ribosomal protein eL42 family.</text>
</comment>
<organism evidence="5 6">
    <name type="scientific">Aspergillus sclerotioniger CBS 115572</name>
    <dbReference type="NCBI Taxonomy" id="1450535"/>
    <lineage>
        <taxon>Eukaryota</taxon>
        <taxon>Fungi</taxon>
        <taxon>Dikarya</taxon>
        <taxon>Ascomycota</taxon>
        <taxon>Pezizomycotina</taxon>
        <taxon>Eurotiomycetes</taxon>
        <taxon>Eurotiomycetidae</taxon>
        <taxon>Eurotiales</taxon>
        <taxon>Aspergillaceae</taxon>
        <taxon>Aspergillus</taxon>
        <taxon>Aspergillus subgen. Circumdati</taxon>
    </lineage>
</organism>
<comment type="caution">
    <text evidence="5">The sequence shown here is derived from an EMBL/GenBank/DDBJ whole genome shotgun (WGS) entry which is preliminary data.</text>
</comment>
<dbReference type="STRING" id="1450535.A0A317X3U4"/>
<dbReference type="FunFam" id="3.10.450.80:FF:000001">
    <property type="entry name" value="60S ribosomal protein L44"/>
    <property type="match status" value="1"/>
</dbReference>
<dbReference type="InterPro" id="IPR000552">
    <property type="entry name" value="Ribosomal_eL44"/>
</dbReference>
<dbReference type="GeneID" id="37117709"/>
<dbReference type="SUPFAM" id="SSF57829">
    <property type="entry name" value="Zn-binding ribosomal proteins"/>
    <property type="match status" value="1"/>
</dbReference>
<evidence type="ECO:0000256" key="1">
    <source>
        <dbReference type="ARBA" id="ARBA00009364"/>
    </source>
</evidence>
<dbReference type="InterPro" id="IPR011332">
    <property type="entry name" value="Ribosomal_zn-bd"/>
</dbReference>
<dbReference type="EMBL" id="MSFK01000007">
    <property type="protein sequence ID" value="PWY93304.1"/>
    <property type="molecule type" value="Genomic_DNA"/>
</dbReference>
<dbReference type="SUPFAM" id="SSF55144">
    <property type="entry name" value="LigT-like"/>
    <property type="match status" value="1"/>
</dbReference>
<dbReference type="OrthoDB" id="2967263at2759"/>
<dbReference type="GO" id="GO:0003735">
    <property type="term" value="F:structural constituent of ribosome"/>
    <property type="evidence" value="ECO:0007669"/>
    <property type="project" value="InterPro"/>
</dbReference>
<reference evidence="5 6" key="1">
    <citation type="submission" date="2016-12" db="EMBL/GenBank/DDBJ databases">
        <title>The genomes of Aspergillus section Nigri reveals drivers in fungal speciation.</title>
        <authorList>
            <consortium name="DOE Joint Genome Institute"/>
            <person name="Vesth T.C."/>
            <person name="Nybo J."/>
            <person name="Theobald S."/>
            <person name="Brandl J."/>
            <person name="Frisvad J.C."/>
            <person name="Nielsen K.F."/>
            <person name="Lyhne E.K."/>
            <person name="Kogle M.E."/>
            <person name="Kuo A."/>
            <person name="Riley R."/>
            <person name="Clum A."/>
            <person name="Nolan M."/>
            <person name="Lipzen A."/>
            <person name="Salamov A."/>
            <person name="Henrissat B."/>
            <person name="Wiebenga A."/>
            <person name="De Vries R.P."/>
            <person name="Grigoriev I.V."/>
            <person name="Mortensen U.H."/>
            <person name="Andersen M.R."/>
            <person name="Baker S.E."/>
        </authorList>
    </citation>
    <scope>NUCLEOTIDE SEQUENCE [LARGE SCALE GENOMIC DNA]</scope>
    <source>
        <strain evidence="5 6">CBS 115572</strain>
    </source>
</reference>
<dbReference type="GO" id="GO:0006412">
    <property type="term" value="P:translation"/>
    <property type="evidence" value="ECO:0007669"/>
    <property type="project" value="InterPro"/>
</dbReference>
<evidence type="ECO:0000313" key="5">
    <source>
        <dbReference type="EMBL" id="PWY93304.1"/>
    </source>
</evidence>
<evidence type="ECO:0000256" key="2">
    <source>
        <dbReference type="ARBA" id="ARBA00022980"/>
    </source>
</evidence>
<evidence type="ECO:0000256" key="4">
    <source>
        <dbReference type="RuleBase" id="RU000666"/>
    </source>
</evidence>
<dbReference type="InterPro" id="IPR009097">
    <property type="entry name" value="Cyclic_Pdiesterase"/>
</dbReference>
<dbReference type="RefSeq" id="XP_025470065.1">
    <property type="nucleotide sequence ID" value="XM_025615566.1"/>
</dbReference>
<dbReference type="GO" id="GO:1990904">
    <property type="term" value="C:ribonucleoprotein complex"/>
    <property type="evidence" value="ECO:0007669"/>
    <property type="project" value="UniProtKB-KW"/>
</dbReference>
<dbReference type="Gene3D" id="3.90.1140.10">
    <property type="entry name" value="Cyclic phosphodiesterase"/>
    <property type="match status" value="1"/>
</dbReference>
<dbReference type="Pfam" id="PF00935">
    <property type="entry name" value="Ribosomal_L44"/>
    <property type="match status" value="1"/>
</dbReference>
<evidence type="ECO:0000256" key="3">
    <source>
        <dbReference type="ARBA" id="ARBA00023274"/>
    </source>
</evidence>
<gene>
    <name evidence="5" type="ORF">BO94DRAFT_583533</name>
</gene>
<proteinExistence type="inferred from homology"/>
<dbReference type="InterPro" id="IPR053708">
    <property type="entry name" value="Ribosomal_LSU_eL42"/>
</dbReference>
<evidence type="ECO:0000313" key="6">
    <source>
        <dbReference type="Proteomes" id="UP000246702"/>
    </source>
</evidence>
<keyword evidence="3 4" id="KW-0687">Ribonucleoprotein</keyword>
<dbReference type="AlphaFoldDB" id="A0A317X3U4"/>